<reference evidence="1 2" key="1">
    <citation type="submission" date="2008-05" db="EMBL/GenBank/DDBJ databases">
        <title>Complete sequence of Chlorobium limicola DSM 245.</title>
        <authorList>
            <consortium name="US DOE Joint Genome Institute"/>
            <person name="Lucas S."/>
            <person name="Copeland A."/>
            <person name="Lapidus A."/>
            <person name="Glavina del Rio T."/>
            <person name="Dalin E."/>
            <person name="Tice H."/>
            <person name="Bruce D."/>
            <person name="Goodwin L."/>
            <person name="Pitluck S."/>
            <person name="Schmutz J."/>
            <person name="Larimer F."/>
            <person name="Land M."/>
            <person name="Hauser L."/>
            <person name="Kyrpides N."/>
            <person name="Ovchinnikova G."/>
            <person name="Zhao F."/>
            <person name="Li T."/>
            <person name="Liu Z."/>
            <person name="Overmann J."/>
            <person name="Bryant D.A."/>
            <person name="Richardson P."/>
        </authorList>
    </citation>
    <scope>NUCLEOTIDE SEQUENCE [LARGE SCALE GENOMIC DNA]</scope>
    <source>
        <strain evidence="2">DSM 245 / NBRC 103803 / 6330</strain>
    </source>
</reference>
<protein>
    <submittedName>
        <fullName evidence="1">Glycosyl transferase, group 1</fullName>
    </submittedName>
</protein>
<dbReference type="Gene3D" id="3.40.50.2000">
    <property type="entry name" value="Glycogen Phosphorylase B"/>
    <property type="match status" value="1"/>
</dbReference>
<name>B3EHE0_CHLL2</name>
<dbReference type="CAZy" id="GT4">
    <property type="family name" value="Glycosyltransferase Family 4"/>
</dbReference>
<dbReference type="GO" id="GO:0016740">
    <property type="term" value="F:transferase activity"/>
    <property type="evidence" value="ECO:0007669"/>
    <property type="project" value="UniProtKB-KW"/>
</dbReference>
<gene>
    <name evidence="1" type="ordered locus">Clim_2279</name>
</gene>
<accession>B3EHE0</accession>
<dbReference type="Proteomes" id="UP000008841">
    <property type="component" value="Chromosome"/>
</dbReference>
<dbReference type="eggNOG" id="COG0438">
    <property type="taxonomic scope" value="Bacteria"/>
</dbReference>
<evidence type="ECO:0000313" key="2">
    <source>
        <dbReference type="Proteomes" id="UP000008841"/>
    </source>
</evidence>
<dbReference type="AlphaFoldDB" id="B3EHE0"/>
<dbReference type="KEGG" id="cli:Clim_2279"/>
<organism evidence="1 2">
    <name type="scientific">Chlorobium limicola (strain DSM 245 / NBRC 103803 / 6330)</name>
    <dbReference type="NCBI Taxonomy" id="290315"/>
    <lineage>
        <taxon>Bacteria</taxon>
        <taxon>Pseudomonadati</taxon>
        <taxon>Chlorobiota</taxon>
        <taxon>Chlorobiia</taxon>
        <taxon>Chlorobiales</taxon>
        <taxon>Chlorobiaceae</taxon>
        <taxon>Chlorobium/Pelodictyon group</taxon>
        <taxon>Chlorobium</taxon>
    </lineage>
</organism>
<dbReference type="SUPFAM" id="SSF53756">
    <property type="entry name" value="UDP-Glycosyltransferase/glycogen phosphorylase"/>
    <property type="match status" value="1"/>
</dbReference>
<dbReference type="OrthoDB" id="9816564at2"/>
<dbReference type="Pfam" id="PF13692">
    <property type="entry name" value="Glyco_trans_1_4"/>
    <property type="match status" value="1"/>
</dbReference>
<keyword evidence="1" id="KW-0808">Transferase</keyword>
<dbReference type="EMBL" id="CP001097">
    <property type="protein sequence ID" value="ACD91302.1"/>
    <property type="molecule type" value="Genomic_DNA"/>
</dbReference>
<sequence length="382" mass="43250">MRERVDLVWFSEVQWDFLSTRKQRLLHRFSSRWRILFVEPYALGRPAHWLPVTRGNVTVVTMPFLKTVPYRIGRLLDVALFRNAVAGAGGLILRFWLRRLGFASHERIVGLSNVYWGRVAARMPCSLRFYDANDDHLAFPGSSSWLPDYLSRYLERCGLVFSVSPELTARLPIPSTVRCVELGNGVEYDHFATPLPDAPPELAAFAAEGGPLLGYAGAMDWIDTELLQETAAAYPHSRIALLGPAYDRTWQDRNRALLELPNVHWFGRIDYRELPAWVQRFDLALMPLLRDPLKRASHPNKLYEYAAAGVPVLAIEYCSALGAARGVIHIAGTPGEFVVMVPEALRDVRRAERQAFAREHSWDALAARMQSELLRASEREAG</sequence>
<evidence type="ECO:0000313" key="1">
    <source>
        <dbReference type="EMBL" id="ACD91302.1"/>
    </source>
</evidence>
<dbReference type="HOGENOM" id="CLU_041132_3_1_10"/>
<dbReference type="STRING" id="290315.Clim_2279"/>
<proteinExistence type="predicted"/>